<evidence type="ECO:0008006" key="4">
    <source>
        <dbReference type="Google" id="ProtNLM"/>
    </source>
</evidence>
<evidence type="ECO:0000256" key="1">
    <source>
        <dbReference type="SAM" id="SignalP"/>
    </source>
</evidence>
<accession>A0A6M8HLE9</accession>
<dbReference type="EMBL" id="CP053708">
    <property type="protein sequence ID" value="QKE89168.1"/>
    <property type="molecule type" value="Genomic_DNA"/>
</dbReference>
<name>A0A6M8HLE9_9PROT</name>
<evidence type="ECO:0000313" key="2">
    <source>
        <dbReference type="EMBL" id="QKE89168.1"/>
    </source>
</evidence>
<protein>
    <recommendedName>
        <fullName evidence="4">3-keto-disaccharide hydrolase domain-containing protein</fullName>
    </recommendedName>
</protein>
<feature type="signal peptide" evidence="1">
    <location>
        <begin position="1"/>
        <end position="30"/>
    </location>
</feature>
<keyword evidence="3" id="KW-1185">Reference proteome</keyword>
<dbReference type="KEGG" id="lck:HN018_03085"/>
<evidence type="ECO:0000313" key="3">
    <source>
        <dbReference type="Proteomes" id="UP000500767"/>
    </source>
</evidence>
<gene>
    <name evidence="2" type="ORF">HN018_03085</name>
</gene>
<dbReference type="RefSeq" id="WP_171836431.1">
    <property type="nucleotide sequence ID" value="NZ_CP053708.1"/>
</dbReference>
<sequence>MTRFKTIVSGHMGALTICVCVLSMLRPADATVPGAAPAVNVPMSPDRWQPDGNTEFLAGGILRINDGKATLGGLSFSDGTIAFDLKPIGEEIPGVGFRQGGNGAAEIFYLRPQPHCEAAYDCVQYAPQAHGNLMWDIYPEYQGPAPVTETGWNHVKLLVSGHRLRAFVNGAAVLAVDHLAGDLQQGGLLLQGPASFANLVVTPGVDQAAFASPAPDATDTAPGLVRAWQVSAASVLPDGHIPTLDEMPGMVAPWSDIDAERFGLVNLSRRFGGVAERGAAAVAWLRTTIVSDHDRTVPVSLGWTREVWVFANGSPVFADKNLYYPSASRKRPDGTLSLLNGSFELPLHKGKNVIAVALSNRFPGSVGHWGWGLEMRLDNPAGITFPAQSKHVP</sequence>
<feature type="chain" id="PRO_5026745962" description="3-keto-disaccharide hydrolase domain-containing protein" evidence="1">
    <location>
        <begin position="31"/>
        <end position="393"/>
    </location>
</feature>
<proteinExistence type="predicted"/>
<reference evidence="2 3" key="1">
    <citation type="journal article" date="2014" name="World J. Microbiol. Biotechnol.">
        <title>Biodiversity and physiological characteristics of Antarctic and Arctic lichens-associated bacteria.</title>
        <authorList>
            <person name="Lee Y.M."/>
            <person name="Kim E.H."/>
            <person name="Lee H.K."/>
            <person name="Hong S.G."/>
        </authorList>
    </citation>
    <scope>NUCLEOTIDE SEQUENCE [LARGE SCALE GENOMIC DNA]</scope>
    <source>
        <strain evidence="2 3">PAMC 26569</strain>
    </source>
</reference>
<keyword evidence="1" id="KW-0732">Signal</keyword>
<dbReference type="AlphaFoldDB" id="A0A6M8HLE9"/>
<organism evidence="2 3">
    <name type="scientific">Lichenicola cladoniae</name>
    <dbReference type="NCBI Taxonomy" id="1484109"/>
    <lineage>
        <taxon>Bacteria</taxon>
        <taxon>Pseudomonadati</taxon>
        <taxon>Pseudomonadota</taxon>
        <taxon>Alphaproteobacteria</taxon>
        <taxon>Acetobacterales</taxon>
        <taxon>Acetobacteraceae</taxon>
        <taxon>Lichenicola</taxon>
    </lineage>
</organism>
<dbReference type="Proteomes" id="UP000500767">
    <property type="component" value="Chromosome"/>
</dbReference>
<dbReference type="Gene3D" id="2.60.120.560">
    <property type="entry name" value="Exo-inulinase, domain 1"/>
    <property type="match status" value="1"/>
</dbReference>